<dbReference type="Gene3D" id="3.40.710.10">
    <property type="entry name" value="DD-peptidase/beta-lactamase superfamily"/>
    <property type="match status" value="2"/>
</dbReference>
<comment type="similarity">
    <text evidence="1">Belongs to the peptidase S13 family.</text>
</comment>
<dbReference type="AlphaFoldDB" id="A0A1M5G5V2"/>
<dbReference type="NCBIfam" id="TIGR00666">
    <property type="entry name" value="PBP4"/>
    <property type="match status" value="1"/>
</dbReference>
<dbReference type="Pfam" id="PF02113">
    <property type="entry name" value="Peptidase_S13"/>
    <property type="match status" value="1"/>
</dbReference>
<dbReference type="PRINTS" id="PR00922">
    <property type="entry name" value="DADACBPTASE3"/>
</dbReference>
<evidence type="ECO:0000256" key="2">
    <source>
        <dbReference type="ARBA" id="ARBA00022801"/>
    </source>
</evidence>
<evidence type="ECO:0000313" key="4">
    <source>
        <dbReference type="Proteomes" id="UP000184368"/>
    </source>
</evidence>
<protein>
    <submittedName>
        <fullName evidence="3">D-alanyl-D-alanine carboxypeptidase / D-alanyl-D-alanine-endopeptidase (Penicillin-binding protein 4)</fullName>
    </submittedName>
</protein>
<reference evidence="3 4" key="1">
    <citation type="submission" date="2016-11" db="EMBL/GenBank/DDBJ databases">
        <authorList>
            <person name="Jaros S."/>
            <person name="Januszkiewicz K."/>
            <person name="Wedrychowicz H."/>
        </authorList>
    </citation>
    <scope>NUCLEOTIDE SEQUENCE [LARGE SCALE GENOMIC DNA]</scope>
    <source>
        <strain evidence="3 4">DSM 26897</strain>
    </source>
</reference>
<dbReference type="SUPFAM" id="SSF56601">
    <property type="entry name" value="beta-lactamase/transpeptidase-like"/>
    <property type="match status" value="1"/>
</dbReference>
<proteinExistence type="inferred from homology"/>
<dbReference type="PANTHER" id="PTHR30023:SF0">
    <property type="entry name" value="PENICILLIN-SENSITIVE CARBOXYPEPTIDASE A"/>
    <property type="match status" value="1"/>
</dbReference>
<keyword evidence="4" id="KW-1185">Reference proteome</keyword>
<evidence type="ECO:0000313" key="3">
    <source>
        <dbReference type="EMBL" id="SHF99167.1"/>
    </source>
</evidence>
<accession>A0A1M5G5V2</accession>
<keyword evidence="3" id="KW-0645">Protease</keyword>
<dbReference type="GO" id="GO:0006508">
    <property type="term" value="P:proteolysis"/>
    <property type="evidence" value="ECO:0007669"/>
    <property type="project" value="InterPro"/>
</dbReference>
<dbReference type="PANTHER" id="PTHR30023">
    <property type="entry name" value="D-ALANYL-D-ALANINE CARBOXYPEPTIDASE"/>
    <property type="match status" value="1"/>
</dbReference>
<dbReference type="STRING" id="1302690.BUE76_10890"/>
<organism evidence="3 4">
    <name type="scientific">Cnuella takakiae</name>
    <dbReference type="NCBI Taxonomy" id="1302690"/>
    <lineage>
        <taxon>Bacteria</taxon>
        <taxon>Pseudomonadati</taxon>
        <taxon>Bacteroidota</taxon>
        <taxon>Chitinophagia</taxon>
        <taxon>Chitinophagales</taxon>
        <taxon>Chitinophagaceae</taxon>
        <taxon>Cnuella</taxon>
    </lineage>
</organism>
<sequence length="468" mass="50733">MANFSAMYLMRMKRIFVLCLCLLCVITSFGQNVSERLATAFNQFLSDAQLKQAMASLYVADAASGAMVFARNEQFGLAPASTQKVLTSVTAYSLLGRDFRYQTHFGLLTNGGSAQLFILPSGDPTLGSWRWPNNSEGAVLKRLAAAVGKTGTGKLGPLLIYNKGWGEEAIPNGWIWEDVGNYFGAGAFPLNWRENQYDLFLRSGNAIGTPATIVGSEPKLYDLTINSRVSAAEKGSGDQTLIYLPVLSREGVIRGTIPAGEQRFKVSGAMPNPVHQFAESLKAELGASVSPDAPALLLEEKGTQAGILHTEVSPSMDSIVYWLNQKSINLYAEALVKTMAQQGGKPAATEAGIDLIKQFWKTKGIAETELNIQDGSGLSPQNRVTTKAQTTVLLYAKKQPWYQGLYQSLPTYNGMKMKSGTIGGVKGFTGYHTSKAGITYAFSFLVNNYNGTSSALVQKMYKVLDELK</sequence>
<gene>
    <name evidence="3" type="ORF">SAMN05444008_115117</name>
</gene>
<keyword evidence="3" id="KW-0121">Carboxypeptidase</keyword>
<name>A0A1M5G5V2_9BACT</name>
<dbReference type="EMBL" id="FQUO01000015">
    <property type="protein sequence ID" value="SHF99167.1"/>
    <property type="molecule type" value="Genomic_DNA"/>
</dbReference>
<dbReference type="InterPro" id="IPR000667">
    <property type="entry name" value="Peptidase_S13"/>
</dbReference>
<dbReference type="GO" id="GO:0004185">
    <property type="term" value="F:serine-type carboxypeptidase activity"/>
    <property type="evidence" value="ECO:0007669"/>
    <property type="project" value="InterPro"/>
</dbReference>
<dbReference type="Proteomes" id="UP000184368">
    <property type="component" value="Unassembled WGS sequence"/>
</dbReference>
<dbReference type="InterPro" id="IPR012338">
    <property type="entry name" value="Beta-lactam/transpept-like"/>
</dbReference>
<evidence type="ECO:0000256" key="1">
    <source>
        <dbReference type="ARBA" id="ARBA00006096"/>
    </source>
</evidence>
<dbReference type="GO" id="GO:0000270">
    <property type="term" value="P:peptidoglycan metabolic process"/>
    <property type="evidence" value="ECO:0007669"/>
    <property type="project" value="TreeGrafter"/>
</dbReference>
<keyword evidence="2" id="KW-0378">Hydrolase</keyword>